<gene>
    <name evidence="1" type="ORF">Pta02_47590</name>
</gene>
<evidence type="ECO:0000313" key="1">
    <source>
        <dbReference type="EMBL" id="GII02751.1"/>
    </source>
</evidence>
<dbReference type="RefSeq" id="WP_203877082.1">
    <property type="nucleotide sequence ID" value="NZ_BOOK01000035.1"/>
</dbReference>
<dbReference type="Proteomes" id="UP000634476">
    <property type="component" value="Unassembled WGS sequence"/>
</dbReference>
<organism evidence="1 2">
    <name type="scientific">Planobispora takensis</name>
    <dbReference type="NCBI Taxonomy" id="1367882"/>
    <lineage>
        <taxon>Bacteria</taxon>
        <taxon>Bacillati</taxon>
        <taxon>Actinomycetota</taxon>
        <taxon>Actinomycetes</taxon>
        <taxon>Streptosporangiales</taxon>
        <taxon>Streptosporangiaceae</taxon>
        <taxon>Planobispora</taxon>
    </lineage>
</organism>
<protein>
    <recommendedName>
        <fullName evidence="3">PD-(D/E)XK motif protein</fullName>
    </recommendedName>
</protein>
<accession>A0A8J3SZT3</accession>
<keyword evidence="2" id="KW-1185">Reference proteome</keyword>
<dbReference type="Pfam" id="PF14390">
    <property type="entry name" value="DUF4420"/>
    <property type="match status" value="1"/>
</dbReference>
<sequence>MSDGLRDLIDQHWKKLESQRASGDRKVRVSELPFDIAHGRLAVAVDYEGHRHVLVPIGSHQGVRRGPDGPVLVLRKRPLEGEDSYQTYADLGCLRPDLNDLFTLLCADVMKTTETMPSTPLKALYRVLDRWKALFQTKGAPLGVEQLAGLFGELTVLVRLLEEDGSAHRLWRGPGGHHHDFSADRTAVEVKASVGGDRRRVRIHGLGQLEAPHSGSLQLAWYRLERPSNRGESLPELIERALGLVDDESALLSLLAAVGYHSSDVDLYRDIRFSAVEERWYEVDALFPKLTGKDLATAGIPITVADVAYTIDLSHEPPTPLEPDRVNEHLTSMLREPS</sequence>
<name>A0A8J3SZT3_9ACTN</name>
<dbReference type="InterPro" id="IPR025534">
    <property type="entry name" value="DUF4420"/>
</dbReference>
<proteinExistence type="predicted"/>
<comment type="caution">
    <text evidence="1">The sequence shown here is derived from an EMBL/GenBank/DDBJ whole genome shotgun (WGS) entry which is preliminary data.</text>
</comment>
<evidence type="ECO:0008006" key="3">
    <source>
        <dbReference type="Google" id="ProtNLM"/>
    </source>
</evidence>
<dbReference type="EMBL" id="BOOK01000035">
    <property type="protein sequence ID" value="GII02751.1"/>
    <property type="molecule type" value="Genomic_DNA"/>
</dbReference>
<evidence type="ECO:0000313" key="2">
    <source>
        <dbReference type="Proteomes" id="UP000634476"/>
    </source>
</evidence>
<reference evidence="1" key="1">
    <citation type="submission" date="2021-01" db="EMBL/GenBank/DDBJ databases">
        <title>Whole genome shotgun sequence of Planobispora takensis NBRC 109077.</title>
        <authorList>
            <person name="Komaki H."/>
            <person name="Tamura T."/>
        </authorList>
    </citation>
    <scope>NUCLEOTIDE SEQUENCE</scope>
    <source>
        <strain evidence="1">NBRC 109077</strain>
    </source>
</reference>
<dbReference type="AlphaFoldDB" id="A0A8J3SZT3"/>